<dbReference type="EMBL" id="JAWCUI010000076">
    <property type="protein sequence ID" value="KAL1889314.1"/>
    <property type="molecule type" value="Genomic_DNA"/>
</dbReference>
<dbReference type="InterPro" id="IPR051694">
    <property type="entry name" value="Immunoregulatory_rcpt-like"/>
</dbReference>
<protein>
    <submittedName>
        <fullName evidence="9">Cell wall integrity and stress response component 4</fullName>
    </submittedName>
</protein>
<feature type="compositionally biased region" description="Polar residues" evidence="5">
    <location>
        <begin position="222"/>
        <end position="245"/>
    </location>
</feature>
<evidence type="ECO:0000256" key="6">
    <source>
        <dbReference type="SAM" id="Phobius"/>
    </source>
</evidence>
<evidence type="ECO:0000256" key="7">
    <source>
        <dbReference type="SAM" id="SignalP"/>
    </source>
</evidence>
<dbReference type="PROSITE" id="PS51212">
    <property type="entry name" value="WSC"/>
    <property type="match status" value="1"/>
</dbReference>
<evidence type="ECO:0000313" key="9">
    <source>
        <dbReference type="EMBL" id="KAL1889314.1"/>
    </source>
</evidence>
<feature type="region of interest" description="Disordered" evidence="5">
    <location>
        <begin position="119"/>
        <end position="148"/>
    </location>
</feature>
<evidence type="ECO:0000256" key="2">
    <source>
        <dbReference type="ARBA" id="ARBA00022692"/>
    </source>
</evidence>
<evidence type="ECO:0000256" key="3">
    <source>
        <dbReference type="ARBA" id="ARBA00022989"/>
    </source>
</evidence>
<comment type="caution">
    <text evidence="9">The sequence shown here is derived from an EMBL/GenBank/DDBJ whole genome shotgun (WGS) entry which is preliminary data.</text>
</comment>
<dbReference type="Pfam" id="PF01822">
    <property type="entry name" value="WSC"/>
    <property type="match status" value="1"/>
</dbReference>
<keyword evidence="3 6" id="KW-1133">Transmembrane helix</keyword>
<proteinExistence type="predicted"/>
<feature type="domain" description="WSC" evidence="8">
    <location>
        <begin position="27"/>
        <end position="114"/>
    </location>
</feature>
<keyword evidence="4 6" id="KW-0472">Membrane</keyword>
<keyword evidence="7" id="KW-0732">Signal</keyword>
<evidence type="ECO:0000313" key="10">
    <source>
        <dbReference type="Proteomes" id="UP001583186"/>
    </source>
</evidence>
<evidence type="ECO:0000256" key="1">
    <source>
        <dbReference type="ARBA" id="ARBA00004167"/>
    </source>
</evidence>
<dbReference type="Proteomes" id="UP001583186">
    <property type="component" value="Unassembled WGS sequence"/>
</dbReference>
<feature type="region of interest" description="Disordered" evidence="5">
    <location>
        <begin position="212"/>
        <end position="328"/>
    </location>
</feature>
<evidence type="ECO:0000256" key="4">
    <source>
        <dbReference type="ARBA" id="ARBA00023136"/>
    </source>
</evidence>
<keyword evidence="10" id="KW-1185">Reference proteome</keyword>
<evidence type="ECO:0000256" key="5">
    <source>
        <dbReference type="SAM" id="MobiDB-lite"/>
    </source>
</evidence>
<feature type="compositionally biased region" description="Basic and acidic residues" evidence="5">
    <location>
        <begin position="289"/>
        <end position="308"/>
    </location>
</feature>
<dbReference type="PANTHER" id="PTHR15549">
    <property type="entry name" value="PAIRED IMMUNOGLOBULIN-LIKE TYPE 2 RECEPTOR"/>
    <property type="match status" value="1"/>
</dbReference>
<dbReference type="InterPro" id="IPR002889">
    <property type="entry name" value="WSC_carb-bd"/>
</dbReference>
<evidence type="ECO:0000259" key="8">
    <source>
        <dbReference type="PROSITE" id="PS51212"/>
    </source>
</evidence>
<sequence length="328" mass="34357">MAPSYQSALYGLLFTSTLLARSYAEPSVPMAYCASINTGSTSTNTSIYQSDGLCYDFCNDDYAFAVIQGKNCWCSDYTPSKSSQVSTSECDLSCAGYPSDVCGGDGLYGYMALNKSPSGTASGTSTPSPSKSSSSKTNAGTPTVQTVTAGGVVQTVTVTPSAGSGDSSAVSSSHKGLSAGAAAGIAVGVVAVAVIAAVVAFLVWRRRRQQKEPEDALFVANNPKTPSPRGTSPNTSNSPKVSEVSSAPAFARKVGEGQWESDQSGRRRSTLMPIDPRIDPSFSGIYAHTDNKSRDSVNSLRDDHDYSRRVHQPGRVLRATNPDPEVEP</sequence>
<comment type="subcellular location">
    <subcellularLocation>
        <location evidence="1">Membrane</location>
        <topology evidence="1">Single-pass membrane protein</topology>
    </subcellularLocation>
</comment>
<reference evidence="9 10" key="1">
    <citation type="journal article" date="2024" name="IMA Fungus">
        <title>IMA Genome - F19 : A genome assembly and annotation guide to empower mycologists, including annotated draft genome sequences of Ceratocystis pirilliformis, Diaporthe australafricana, Fusarium ophioides, Paecilomyces lecythidis, and Sporothrix stenoceras.</title>
        <authorList>
            <person name="Aylward J."/>
            <person name="Wilson A.M."/>
            <person name="Visagie C.M."/>
            <person name="Spraker J."/>
            <person name="Barnes I."/>
            <person name="Buitendag C."/>
            <person name="Ceriani C."/>
            <person name="Del Mar Angel L."/>
            <person name="du Plessis D."/>
            <person name="Fuchs T."/>
            <person name="Gasser K."/>
            <person name="Kramer D."/>
            <person name="Li W."/>
            <person name="Munsamy K."/>
            <person name="Piso A."/>
            <person name="Price J.L."/>
            <person name="Sonnekus B."/>
            <person name="Thomas C."/>
            <person name="van der Nest A."/>
            <person name="van Dijk A."/>
            <person name="van Heerden A."/>
            <person name="van Vuuren N."/>
            <person name="Yilmaz N."/>
            <person name="Duong T.A."/>
            <person name="van der Merwe N.A."/>
            <person name="Wingfield M.J."/>
            <person name="Wingfield B.D."/>
        </authorList>
    </citation>
    <scope>NUCLEOTIDE SEQUENCE [LARGE SCALE GENOMIC DNA]</scope>
    <source>
        <strain evidence="9 10">CMW 5346</strain>
    </source>
</reference>
<dbReference type="PANTHER" id="PTHR15549:SF6">
    <property type="entry name" value="MID2 DOMAIN-CONTAINING PROTEIN"/>
    <property type="match status" value="1"/>
</dbReference>
<keyword evidence="2 6" id="KW-0812">Transmembrane</keyword>
<feature type="signal peptide" evidence="7">
    <location>
        <begin position="1"/>
        <end position="24"/>
    </location>
</feature>
<dbReference type="SMART" id="SM00321">
    <property type="entry name" value="WSC"/>
    <property type="match status" value="1"/>
</dbReference>
<name>A0ABR3YLV9_9PEZI</name>
<organism evidence="9 10">
    <name type="scientific">Sporothrix stenoceras</name>
    <dbReference type="NCBI Taxonomy" id="5173"/>
    <lineage>
        <taxon>Eukaryota</taxon>
        <taxon>Fungi</taxon>
        <taxon>Dikarya</taxon>
        <taxon>Ascomycota</taxon>
        <taxon>Pezizomycotina</taxon>
        <taxon>Sordariomycetes</taxon>
        <taxon>Sordariomycetidae</taxon>
        <taxon>Ophiostomatales</taxon>
        <taxon>Ophiostomataceae</taxon>
        <taxon>Sporothrix</taxon>
    </lineage>
</organism>
<gene>
    <name evidence="9" type="primary">WSC4</name>
    <name evidence="9" type="ORF">Sste5346_008969</name>
</gene>
<accession>A0ABR3YLV9</accession>
<feature type="transmembrane region" description="Helical" evidence="6">
    <location>
        <begin position="181"/>
        <end position="204"/>
    </location>
</feature>
<feature type="chain" id="PRO_5046027969" evidence="7">
    <location>
        <begin position="25"/>
        <end position="328"/>
    </location>
</feature>